<protein>
    <recommendedName>
        <fullName evidence="10">Ribosomal RNA small subunit methyltransferase E</fullName>
        <ecNumber evidence="10">2.1.1.193</ecNumber>
    </recommendedName>
</protein>
<dbReference type="Pfam" id="PF20260">
    <property type="entry name" value="PUA_4"/>
    <property type="match status" value="1"/>
</dbReference>
<dbReference type="EMBL" id="CP000142">
    <property type="protein sequence ID" value="ABA90314.1"/>
    <property type="molecule type" value="Genomic_DNA"/>
</dbReference>
<dbReference type="GO" id="GO:0005737">
    <property type="term" value="C:cytoplasm"/>
    <property type="evidence" value="ECO:0007669"/>
    <property type="project" value="UniProtKB-SubCell"/>
</dbReference>
<feature type="domain" description="Ribosomal RNA small subunit methyltransferase E methyltransferase" evidence="11">
    <location>
        <begin position="71"/>
        <end position="234"/>
    </location>
</feature>
<dbReference type="InterPro" id="IPR046886">
    <property type="entry name" value="RsmE_MTase_dom"/>
</dbReference>
<dbReference type="GO" id="GO:0070042">
    <property type="term" value="F:rRNA (uridine-N3-)-methyltransferase activity"/>
    <property type="evidence" value="ECO:0007669"/>
    <property type="project" value="TreeGrafter"/>
</dbReference>
<comment type="catalytic activity">
    <reaction evidence="9 10">
        <text>uridine(1498) in 16S rRNA + S-adenosyl-L-methionine = N(3)-methyluridine(1498) in 16S rRNA + S-adenosyl-L-homocysteine + H(+)</text>
        <dbReference type="Rhea" id="RHEA:42920"/>
        <dbReference type="Rhea" id="RHEA-COMP:10283"/>
        <dbReference type="Rhea" id="RHEA-COMP:10284"/>
        <dbReference type="ChEBI" id="CHEBI:15378"/>
        <dbReference type="ChEBI" id="CHEBI:57856"/>
        <dbReference type="ChEBI" id="CHEBI:59789"/>
        <dbReference type="ChEBI" id="CHEBI:65315"/>
        <dbReference type="ChEBI" id="CHEBI:74502"/>
        <dbReference type="EC" id="2.1.1.193"/>
    </reaction>
</comment>
<dbReference type="KEGG" id="pca:Pcar_3079"/>
<keyword evidence="7 10" id="KW-0949">S-adenosyl-L-methionine</keyword>
<evidence type="ECO:0000313" key="14">
    <source>
        <dbReference type="Proteomes" id="UP000002534"/>
    </source>
</evidence>
<evidence type="ECO:0000256" key="8">
    <source>
        <dbReference type="ARBA" id="ARBA00025699"/>
    </source>
</evidence>
<reference evidence="13 14" key="2">
    <citation type="journal article" date="2012" name="BMC Genomics">
        <title>The genome of Pelobacter carbinolicus reveals surprising metabolic capabilities and physiological features.</title>
        <authorList>
            <person name="Aklujkar M."/>
            <person name="Haveman S.A."/>
            <person name="Didonato R.Jr."/>
            <person name="Chertkov O."/>
            <person name="Han C.S."/>
            <person name="Land M.L."/>
            <person name="Brown P."/>
            <person name="Lovley D.R."/>
        </authorList>
    </citation>
    <scope>NUCLEOTIDE SEQUENCE [LARGE SCALE GENOMIC DNA]</scope>
    <source>
        <strain evidence="14">DSM 2380 / NBRC 103641 / GraBd1</strain>
    </source>
</reference>
<dbReference type="NCBIfam" id="NF008692">
    <property type="entry name" value="PRK11713.1-5"/>
    <property type="match status" value="1"/>
</dbReference>
<dbReference type="eggNOG" id="COG1385">
    <property type="taxonomic scope" value="Bacteria"/>
</dbReference>
<dbReference type="PIRSF" id="PIRSF015601">
    <property type="entry name" value="MTase_slr0722"/>
    <property type="match status" value="1"/>
</dbReference>
<sequence>MHRFFIAPDVLRHDHIALTDEILRHMAVLRLARGAEILLLDGLGNLCHCRIDHLDRKSGSAMVLSRCTQQETAFPVELMQALPKADKMELVLQKGTELGITGFTPLQTSRSVPRLKPERETQRHQRWLRIIREAARQCRRPLLPSLAAIRPLDEALGQCRSELRLMLWEEGSQPLDAVLPERIPAGAAVLIGPEGGFSREEAETARQHGFVPVLFGPRILRSETAGFAAATILQYRYGDLAGRV</sequence>
<name>Q39ZZ3_SYNC1</name>
<dbReference type="InterPro" id="IPR046887">
    <property type="entry name" value="RsmE_PUA-like"/>
</dbReference>
<dbReference type="GO" id="GO:0070475">
    <property type="term" value="P:rRNA base methylation"/>
    <property type="evidence" value="ECO:0007669"/>
    <property type="project" value="TreeGrafter"/>
</dbReference>
<evidence type="ECO:0000259" key="12">
    <source>
        <dbReference type="Pfam" id="PF20260"/>
    </source>
</evidence>
<evidence type="ECO:0000256" key="3">
    <source>
        <dbReference type="ARBA" id="ARBA00022490"/>
    </source>
</evidence>
<comment type="similarity">
    <text evidence="2 10">Belongs to the RNA methyltransferase RsmE family.</text>
</comment>
<dbReference type="PANTHER" id="PTHR30027">
    <property type="entry name" value="RIBOSOMAL RNA SMALL SUBUNIT METHYLTRANSFERASE E"/>
    <property type="match status" value="1"/>
</dbReference>
<dbReference type="InterPro" id="IPR029028">
    <property type="entry name" value="Alpha/beta_knot_MTases"/>
</dbReference>
<evidence type="ECO:0000256" key="5">
    <source>
        <dbReference type="ARBA" id="ARBA00022603"/>
    </source>
</evidence>
<dbReference type="Pfam" id="PF04452">
    <property type="entry name" value="Methyltrans_RNA"/>
    <property type="match status" value="1"/>
</dbReference>
<dbReference type="SUPFAM" id="SSF88697">
    <property type="entry name" value="PUA domain-like"/>
    <property type="match status" value="1"/>
</dbReference>
<proteinExistence type="inferred from homology"/>
<gene>
    <name evidence="13" type="primary">rsmE</name>
    <name evidence="13" type="ordered locus">Pcar_3079</name>
</gene>
<keyword evidence="6 10" id="KW-0808">Transferase</keyword>
<dbReference type="InterPro" id="IPR029026">
    <property type="entry name" value="tRNA_m1G_MTases_N"/>
</dbReference>
<dbReference type="Gene3D" id="3.40.1280.10">
    <property type="match status" value="1"/>
</dbReference>
<evidence type="ECO:0000256" key="1">
    <source>
        <dbReference type="ARBA" id="ARBA00004496"/>
    </source>
</evidence>
<dbReference type="CDD" id="cd18084">
    <property type="entry name" value="RsmE-like"/>
    <property type="match status" value="1"/>
</dbReference>
<comment type="subcellular location">
    <subcellularLocation>
        <location evidence="1 10">Cytoplasm</location>
    </subcellularLocation>
</comment>
<keyword evidence="3 10" id="KW-0963">Cytoplasm</keyword>
<comment type="function">
    <text evidence="8 10">Specifically methylates the N3 position of the uracil ring of uridine 1498 (m3U1498) in 16S rRNA. Acts on the fully assembled 30S ribosomal subunit.</text>
</comment>
<dbReference type="OrthoDB" id="9815641at2"/>
<reference evidence="14" key="1">
    <citation type="submission" date="2005-10" db="EMBL/GenBank/DDBJ databases">
        <title>Complete sequence of Pelobacter carbinolicus DSM 2380.</title>
        <authorList>
            <person name="Copeland A."/>
            <person name="Lucas S."/>
            <person name="Lapidus A."/>
            <person name="Barry K."/>
            <person name="Detter J.C."/>
            <person name="Glavina T."/>
            <person name="Hammon N."/>
            <person name="Israni S."/>
            <person name="Pitluck S."/>
            <person name="Chertkov O."/>
            <person name="Schmutz J."/>
            <person name="Larimer F."/>
            <person name="Land M."/>
            <person name="Kyrpides N."/>
            <person name="Ivanova N."/>
            <person name="Richardson P."/>
        </authorList>
    </citation>
    <scope>NUCLEOTIDE SEQUENCE [LARGE SCALE GENOMIC DNA]</scope>
    <source>
        <strain evidence="14">DSM 2380 / NBRC 103641 / GraBd1</strain>
    </source>
</reference>
<keyword evidence="4 10" id="KW-0698">rRNA processing</keyword>
<dbReference type="STRING" id="338963.Pcar_3079"/>
<dbReference type="NCBIfam" id="TIGR00046">
    <property type="entry name" value="RsmE family RNA methyltransferase"/>
    <property type="match status" value="1"/>
</dbReference>
<dbReference type="InterPro" id="IPR006700">
    <property type="entry name" value="RsmE"/>
</dbReference>
<dbReference type="HOGENOM" id="CLU_067442_5_0_7"/>
<evidence type="ECO:0000256" key="2">
    <source>
        <dbReference type="ARBA" id="ARBA00005528"/>
    </source>
</evidence>
<dbReference type="EC" id="2.1.1.193" evidence="10"/>
<dbReference type="Proteomes" id="UP000002534">
    <property type="component" value="Chromosome"/>
</dbReference>
<keyword evidence="5 10" id="KW-0489">Methyltransferase</keyword>
<organism evidence="13 14">
    <name type="scientific">Syntrophotalea carbinolica (strain DSM 2380 / NBRC 103641 / GraBd1)</name>
    <name type="common">Pelobacter carbinolicus</name>
    <dbReference type="NCBI Taxonomy" id="338963"/>
    <lineage>
        <taxon>Bacteria</taxon>
        <taxon>Pseudomonadati</taxon>
        <taxon>Thermodesulfobacteriota</taxon>
        <taxon>Desulfuromonadia</taxon>
        <taxon>Desulfuromonadales</taxon>
        <taxon>Syntrophotaleaceae</taxon>
        <taxon>Syntrophotalea</taxon>
    </lineage>
</organism>
<feature type="domain" description="Ribosomal RNA small subunit methyltransferase E PUA-like" evidence="12">
    <location>
        <begin position="18"/>
        <end position="58"/>
    </location>
</feature>
<dbReference type="AlphaFoldDB" id="Q39ZZ3"/>
<dbReference type="InterPro" id="IPR015947">
    <property type="entry name" value="PUA-like_sf"/>
</dbReference>
<keyword evidence="14" id="KW-1185">Reference proteome</keyword>
<evidence type="ECO:0000256" key="9">
    <source>
        <dbReference type="ARBA" id="ARBA00047944"/>
    </source>
</evidence>
<evidence type="ECO:0000256" key="6">
    <source>
        <dbReference type="ARBA" id="ARBA00022679"/>
    </source>
</evidence>
<evidence type="ECO:0000313" key="13">
    <source>
        <dbReference type="EMBL" id="ABA90314.1"/>
    </source>
</evidence>
<dbReference type="SUPFAM" id="SSF75217">
    <property type="entry name" value="alpha/beta knot"/>
    <property type="match status" value="1"/>
</dbReference>
<dbReference type="PANTHER" id="PTHR30027:SF3">
    <property type="entry name" value="16S RRNA (URACIL(1498)-N(3))-METHYLTRANSFERASE"/>
    <property type="match status" value="1"/>
</dbReference>
<evidence type="ECO:0000256" key="7">
    <source>
        <dbReference type="ARBA" id="ARBA00022691"/>
    </source>
</evidence>
<dbReference type="RefSeq" id="WP_011342874.1">
    <property type="nucleotide sequence ID" value="NC_007498.2"/>
</dbReference>
<evidence type="ECO:0000259" key="11">
    <source>
        <dbReference type="Pfam" id="PF04452"/>
    </source>
</evidence>
<evidence type="ECO:0000256" key="10">
    <source>
        <dbReference type="PIRNR" id="PIRNR015601"/>
    </source>
</evidence>
<accession>Q39ZZ3</accession>
<evidence type="ECO:0000256" key="4">
    <source>
        <dbReference type="ARBA" id="ARBA00022552"/>
    </source>
</evidence>